<keyword evidence="2 3" id="KW-0663">Pyridoxal phosphate</keyword>
<dbReference type="InterPro" id="IPR015421">
    <property type="entry name" value="PyrdxlP-dep_Trfase_major"/>
</dbReference>
<evidence type="ECO:0000256" key="2">
    <source>
        <dbReference type="ARBA" id="ARBA00022898"/>
    </source>
</evidence>
<dbReference type="AlphaFoldDB" id="A0A146HU31"/>
<comment type="similarity">
    <text evidence="3">Belongs to the trans-sulfuration enzymes family.</text>
</comment>
<dbReference type="GO" id="GO:0019346">
    <property type="term" value="P:transsulfuration"/>
    <property type="evidence" value="ECO:0007669"/>
    <property type="project" value="InterPro"/>
</dbReference>
<reference evidence="4" key="1">
    <citation type="submission" date="2015-10" db="EMBL/GenBank/DDBJ databases">
        <title>Towards Deciphering the Relationship between Polyphosphate Accumulation Dynamics and Electron-dense Bodies Ultrastructure in the Green Alga Parachlorella kessleri.</title>
        <authorList>
            <person name="Ota S."/>
            <person name="Yoshihara M."/>
            <person name="Yamazaki T."/>
            <person name="Takeshita T."/>
            <person name="Hiram A."/>
            <person name="Konomi M."/>
            <person name="Oshima K."/>
            <person name="Hattori M."/>
            <person name="Bisova K."/>
            <person name="Zachleder V."/>
            <person name="Kawano S."/>
        </authorList>
    </citation>
    <scope>NUCLEOTIDE SEQUENCE</scope>
    <source>
        <strain evidence="4">NIES-2152</strain>
    </source>
</reference>
<dbReference type="GO" id="GO:0005737">
    <property type="term" value="C:cytoplasm"/>
    <property type="evidence" value="ECO:0007669"/>
    <property type="project" value="TreeGrafter"/>
</dbReference>
<dbReference type="Pfam" id="PF01053">
    <property type="entry name" value="Cys_Met_Meta_PP"/>
    <property type="match status" value="1"/>
</dbReference>
<dbReference type="EMBL" id="LC093966">
    <property type="protein sequence ID" value="BAU71133.1"/>
    <property type="molecule type" value="mRNA"/>
</dbReference>
<evidence type="ECO:0000256" key="1">
    <source>
        <dbReference type="ARBA" id="ARBA00001933"/>
    </source>
</evidence>
<evidence type="ECO:0000256" key="3">
    <source>
        <dbReference type="RuleBase" id="RU362118"/>
    </source>
</evidence>
<dbReference type="GO" id="GO:0016846">
    <property type="term" value="F:carbon-sulfur lyase activity"/>
    <property type="evidence" value="ECO:0007669"/>
    <property type="project" value="TreeGrafter"/>
</dbReference>
<dbReference type="SUPFAM" id="SSF53383">
    <property type="entry name" value="PLP-dependent transferases"/>
    <property type="match status" value="1"/>
</dbReference>
<dbReference type="PANTHER" id="PTHR11808:SF80">
    <property type="entry name" value="CYSTATHIONINE GAMMA-LYASE"/>
    <property type="match status" value="1"/>
</dbReference>
<protein>
    <submittedName>
        <fullName evidence="4">Methionine-gamma-lyase</fullName>
    </submittedName>
</protein>
<name>A0A146HU31_PARKE</name>
<keyword evidence="4" id="KW-0456">Lyase</keyword>
<dbReference type="InterPro" id="IPR015424">
    <property type="entry name" value="PyrdxlP-dep_Trfase"/>
</dbReference>
<dbReference type="Gene3D" id="3.40.640.10">
    <property type="entry name" value="Type I PLP-dependent aspartate aminotransferase-like (Major domain)"/>
    <property type="match status" value="1"/>
</dbReference>
<organism evidence="4">
    <name type="scientific">Parachlorella kessleri</name>
    <name type="common">Green alga</name>
    <name type="synonym">Chlorella kessleri</name>
    <dbReference type="NCBI Taxonomy" id="3074"/>
    <lineage>
        <taxon>Eukaryota</taxon>
        <taxon>Viridiplantae</taxon>
        <taxon>Chlorophyta</taxon>
        <taxon>core chlorophytes</taxon>
        <taxon>Trebouxiophyceae</taxon>
        <taxon>Chlorellales</taxon>
        <taxon>Chlorellaceae</taxon>
        <taxon>Parachlorella</taxon>
    </lineage>
</organism>
<accession>A0A146HU31</accession>
<dbReference type="PANTHER" id="PTHR11808">
    <property type="entry name" value="TRANS-SULFURATION ENZYME FAMILY MEMBER"/>
    <property type="match status" value="1"/>
</dbReference>
<dbReference type="GO" id="GO:0030170">
    <property type="term" value="F:pyridoxal phosphate binding"/>
    <property type="evidence" value="ECO:0007669"/>
    <property type="project" value="InterPro"/>
</dbReference>
<sequence>MEEQRVATRPLVDQQDPMERLAASKREFGEFGGVNAAVEVATTFTGGCYLYGRSFNPTVRHLGRQLAALEGAEAAYCCSSGMAAISSTLLALCNSGDHIVASNAVYGGTFALLKDFLPRKCGISTSFVPIADLEAVRAAITPATKVIYAETLSNPTLVVADLPALAEIAHSRVSITLRALRGCYPAC</sequence>
<dbReference type="InterPro" id="IPR000277">
    <property type="entry name" value="Cys/Met-Metab_PyrdxlP-dep_enz"/>
</dbReference>
<evidence type="ECO:0000313" key="4">
    <source>
        <dbReference type="EMBL" id="BAU71133.1"/>
    </source>
</evidence>
<proteinExistence type="evidence at transcript level"/>
<comment type="cofactor">
    <cofactor evidence="1 3">
        <name>pyridoxal 5'-phosphate</name>
        <dbReference type="ChEBI" id="CHEBI:597326"/>
    </cofactor>
</comment>